<dbReference type="Proteomes" id="UP000800200">
    <property type="component" value="Unassembled WGS sequence"/>
</dbReference>
<feature type="domain" description="DUF6536" evidence="2">
    <location>
        <begin position="61"/>
        <end position="212"/>
    </location>
</feature>
<keyword evidence="1" id="KW-0472">Membrane</keyword>
<feature type="transmembrane region" description="Helical" evidence="1">
    <location>
        <begin position="69"/>
        <end position="92"/>
    </location>
</feature>
<keyword evidence="1" id="KW-0812">Transmembrane</keyword>
<dbReference type="EMBL" id="ML994614">
    <property type="protein sequence ID" value="KAF2193112.1"/>
    <property type="molecule type" value="Genomic_DNA"/>
</dbReference>
<evidence type="ECO:0000259" key="2">
    <source>
        <dbReference type="Pfam" id="PF20163"/>
    </source>
</evidence>
<feature type="transmembrane region" description="Helical" evidence="1">
    <location>
        <begin position="172"/>
        <end position="194"/>
    </location>
</feature>
<feature type="transmembrane region" description="Helical" evidence="1">
    <location>
        <begin position="372"/>
        <end position="397"/>
    </location>
</feature>
<dbReference type="Pfam" id="PF20163">
    <property type="entry name" value="DUF6536"/>
    <property type="match status" value="1"/>
</dbReference>
<feature type="transmembrane region" description="Helical" evidence="1">
    <location>
        <begin position="464"/>
        <end position="486"/>
    </location>
</feature>
<keyword evidence="1" id="KW-1133">Transmembrane helix</keyword>
<dbReference type="AlphaFoldDB" id="A0A6A6EQ50"/>
<dbReference type="InterPro" id="IPR046623">
    <property type="entry name" value="DUF6536"/>
</dbReference>
<proteinExistence type="predicted"/>
<gene>
    <name evidence="3" type="ORF">K469DRAFT_715150</name>
</gene>
<dbReference type="PANTHER" id="PTHR35395">
    <property type="entry name" value="DUF6536 DOMAIN-CONTAINING PROTEIN"/>
    <property type="match status" value="1"/>
</dbReference>
<feature type="transmembrane region" description="Helical" evidence="1">
    <location>
        <begin position="629"/>
        <end position="651"/>
    </location>
</feature>
<accession>A0A6A6EQ50</accession>
<organism evidence="3 4">
    <name type="scientific">Zopfia rhizophila CBS 207.26</name>
    <dbReference type="NCBI Taxonomy" id="1314779"/>
    <lineage>
        <taxon>Eukaryota</taxon>
        <taxon>Fungi</taxon>
        <taxon>Dikarya</taxon>
        <taxon>Ascomycota</taxon>
        <taxon>Pezizomycotina</taxon>
        <taxon>Dothideomycetes</taxon>
        <taxon>Dothideomycetes incertae sedis</taxon>
        <taxon>Zopfiaceae</taxon>
        <taxon>Zopfia</taxon>
    </lineage>
</organism>
<evidence type="ECO:0000313" key="3">
    <source>
        <dbReference type="EMBL" id="KAF2193112.1"/>
    </source>
</evidence>
<dbReference type="PANTHER" id="PTHR35395:SF1">
    <property type="entry name" value="DUF6536 DOMAIN-CONTAINING PROTEIN"/>
    <property type="match status" value="1"/>
</dbReference>
<feature type="transmembrane region" description="Helical" evidence="1">
    <location>
        <begin position="585"/>
        <end position="609"/>
    </location>
</feature>
<keyword evidence="4" id="KW-1185">Reference proteome</keyword>
<protein>
    <recommendedName>
        <fullName evidence="2">DUF6536 domain-containing protein</fullName>
    </recommendedName>
</protein>
<sequence>MMHGKYSYISLQSSENQVPPSMQKDGNIELQPISNPASPPSYLPGFIPAAPSFWRRYFAGWRFGVTRSAITTGITFLFLLLLLSVMWDIFGVEKGGGTLAQRKCSLIKAGDILIHLALNVLSTLMLASSNYCMQGLCAPTREEIDRAHAKRTWLDIGTQSIRNLKAIAFGRAFTWAFLWVAVLPLHLVFNSVFFSTKQANQYAVAVVSKDFFNITTWEPTESNSSPSLFDTRNETEQLYAVKDERAIPQLLRDARSLHQNTTHFTTLSSTDCINTYANGFLQDLGNVVIVTESQNSTDPLLWSQYPERHIVSNKRHNDPYAWICSDLDSYPCLKHGLLEKTDSGKNWTVHNHPVSHCVAQKTTNTCSLRFNMWLFLWVIVFGFLQTIVMCVMVWQAFRSNIHTLKTMGDAIASFLGRKDETTAGMCLVSDDSLRKEGWKESYDPQVYQSPTKVRWSASVPPPQWWSSHALTACFTIIIGIGLYFSLRVPKSSALFSGLGRPDINALTSVTEDSSGSSTLIPTVMIANLPQLGFTFIYLAYNSLFSRMLSAREWSRFSIRRKALRISGVPIGSQKSSRMLSLPGRYAVCLIMFSAVVHWLLSQSLFLVWVDGVNVRGEIDERDAIVRLGYSSLGILIVVILLTVALAVALGFGRWGKLEGGIPCGGSNSVIISAACHLPPGQNGAEFGTVMWGETVKGHCSFGVDVREPMVGREYH</sequence>
<reference evidence="3" key="1">
    <citation type="journal article" date="2020" name="Stud. Mycol.">
        <title>101 Dothideomycetes genomes: a test case for predicting lifestyles and emergence of pathogens.</title>
        <authorList>
            <person name="Haridas S."/>
            <person name="Albert R."/>
            <person name="Binder M."/>
            <person name="Bloem J."/>
            <person name="Labutti K."/>
            <person name="Salamov A."/>
            <person name="Andreopoulos B."/>
            <person name="Baker S."/>
            <person name="Barry K."/>
            <person name="Bills G."/>
            <person name="Bluhm B."/>
            <person name="Cannon C."/>
            <person name="Castanera R."/>
            <person name="Culley D."/>
            <person name="Daum C."/>
            <person name="Ezra D."/>
            <person name="Gonzalez J."/>
            <person name="Henrissat B."/>
            <person name="Kuo A."/>
            <person name="Liang C."/>
            <person name="Lipzen A."/>
            <person name="Lutzoni F."/>
            <person name="Magnuson J."/>
            <person name="Mondo S."/>
            <person name="Nolan M."/>
            <person name="Ohm R."/>
            <person name="Pangilinan J."/>
            <person name="Park H.-J."/>
            <person name="Ramirez L."/>
            <person name="Alfaro M."/>
            <person name="Sun H."/>
            <person name="Tritt A."/>
            <person name="Yoshinaga Y."/>
            <person name="Zwiers L.-H."/>
            <person name="Turgeon B."/>
            <person name="Goodwin S."/>
            <person name="Spatafora J."/>
            <person name="Crous P."/>
            <person name="Grigoriev I."/>
        </authorList>
    </citation>
    <scope>NUCLEOTIDE SEQUENCE</scope>
    <source>
        <strain evidence="3">CBS 207.26</strain>
    </source>
</reference>
<evidence type="ECO:0000313" key="4">
    <source>
        <dbReference type="Proteomes" id="UP000800200"/>
    </source>
</evidence>
<dbReference type="OrthoDB" id="5429634at2759"/>
<name>A0A6A6EQ50_9PEZI</name>
<evidence type="ECO:0000256" key="1">
    <source>
        <dbReference type="SAM" id="Phobius"/>
    </source>
</evidence>